<keyword evidence="6" id="KW-0931">ER-Golgi transport</keyword>
<evidence type="ECO:0000256" key="1">
    <source>
        <dbReference type="ARBA" id="ARBA00004255"/>
    </source>
</evidence>
<protein>
    <submittedName>
        <fullName evidence="11">Coatomer epsilon subunit domain-containing protein</fullName>
    </submittedName>
</protein>
<gene>
    <name evidence="11" type="ORF">AG1IA_06126</name>
</gene>
<comment type="similarity">
    <text evidence="3">Belongs to the COPE family.</text>
</comment>
<evidence type="ECO:0000313" key="11">
    <source>
        <dbReference type="EMBL" id="ELU39845.1"/>
    </source>
</evidence>
<dbReference type="OMA" id="MIVLSQH"/>
<keyword evidence="5" id="KW-0963">Cytoplasm</keyword>
<keyword evidence="10" id="KW-0968">Cytoplasmic vesicle</keyword>
<dbReference type="Gene3D" id="1.25.40.10">
    <property type="entry name" value="Tetratricopeptide repeat domain"/>
    <property type="match status" value="1"/>
</dbReference>
<comment type="caution">
    <text evidence="11">The sequence shown here is derived from an EMBL/GenBank/DDBJ whole genome shotgun (WGS) entry which is preliminary data.</text>
</comment>
<dbReference type="GO" id="GO:0015031">
    <property type="term" value="P:protein transport"/>
    <property type="evidence" value="ECO:0007669"/>
    <property type="project" value="UniProtKB-KW"/>
</dbReference>
<evidence type="ECO:0000256" key="3">
    <source>
        <dbReference type="ARBA" id="ARBA00008827"/>
    </source>
</evidence>
<dbReference type="PANTHER" id="PTHR10805">
    <property type="entry name" value="COATOMER SUBUNIT EPSILON"/>
    <property type="match status" value="1"/>
</dbReference>
<dbReference type="InterPro" id="IPR006822">
    <property type="entry name" value="Coatomer_esu"/>
</dbReference>
<dbReference type="PANTHER" id="PTHR10805:SF0">
    <property type="entry name" value="COATOMER SUBUNIT EPSILON"/>
    <property type="match status" value="1"/>
</dbReference>
<comment type="subcellular location">
    <subcellularLocation>
        <location evidence="2">Cytoplasmic vesicle</location>
        <location evidence="2">COPI-coated vesicle membrane</location>
        <topology evidence="2">Peripheral membrane protein</topology>
        <orientation evidence="2">Cytoplasmic side</orientation>
    </subcellularLocation>
    <subcellularLocation>
        <location evidence="1">Golgi apparatus membrane</location>
        <topology evidence="1">Peripheral membrane protein</topology>
        <orientation evidence="1">Cytoplasmic side</orientation>
    </subcellularLocation>
</comment>
<dbReference type="GO" id="GO:0000139">
    <property type="term" value="C:Golgi membrane"/>
    <property type="evidence" value="ECO:0007669"/>
    <property type="project" value="UniProtKB-SubCell"/>
</dbReference>
<dbReference type="GO" id="GO:0006891">
    <property type="term" value="P:intra-Golgi vesicle-mediated transport"/>
    <property type="evidence" value="ECO:0007669"/>
    <property type="project" value="TreeGrafter"/>
</dbReference>
<dbReference type="Proteomes" id="UP000011668">
    <property type="component" value="Unassembled WGS sequence"/>
</dbReference>
<dbReference type="Pfam" id="PF04733">
    <property type="entry name" value="Coatomer_E"/>
    <property type="match status" value="1"/>
</dbReference>
<dbReference type="AlphaFoldDB" id="L8WPF0"/>
<keyword evidence="4" id="KW-0813">Transport</keyword>
<dbReference type="GO" id="GO:0006890">
    <property type="term" value="P:retrograde vesicle-mediated transport, Golgi to endoplasmic reticulum"/>
    <property type="evidence" value="ECO:0007669"/>
    <property type="project" value="InterPro"/>
</dbReference>
<evidence type="ECO:0000256" key="6">
    <source>
        <dbReference type="ARBA" id="ARBA00022892"/>
    </source>
</evidence>
<keyword evidence="7" id="KW-0653">Protein transport</keyword>
<proteinExistence type="inferred from homology"/>
<evidence type="ECO:0000256" key="7">
    <source>
        <dbReference type="ARBA" id="ARBA00022927"/>
    </source>
</evidence>
<dbReference type="HOGENOM" id="CLU_049363_2_0_1"/>
<sequence length="449" mass="48606">MYASLVMGEMLYSVSETGWTKEDCVYIAATRALKAKVGREGTDTYGGYSDLIPRACRPMIAFLRESVTPFQSGNEQGKTVSPEWHIRPQEHDQPFLGLTSNRRARVLEAVREEHDHSRLPAPIEKGSERSRAIWYHSHRARPRHVPRSTTKMDSDSLFHLKNQFFLGAYSALTANPLPDENSPDYLQTLLYTARSHIALGDTASALAILPETDSEPSVKAVRALAHYLQGQDSATALEELRDASLEVEGEEGPLNGVVKVVAATAFLREGEVEEALTTLGAGTGTKDIECAALTVQAYLSINQIHLAKKEYELAKKHADDTLLIQLVEAALGLATGGTGVTQASYIYTEQSLLLSSSSNPSIIAAKGIAHLLKGQLPEAEADFAEAERVGKSADAAVGRVVVTELSGKPGAGEDDLTQSYPDHPYVKDVLAKSELFDEIAAKFTVSTAA</sequence>
<accession>L8WPF0</accession>
<name>L8WPF0_THACA</name>
<dbReference type="GO" id="GO:0006888">
    <property type="term" value="P:endoplasmic reticulum to Golgi vesicle-mediated transport"/>
    <property type="evidence" value="ECO:0007669"/>
    <property type="project" value="TreeGrafter"/>
</dbReference>
<evidence type="ECO:0000256" key="9">
    <source>
        <dbReference type="ARBA" id="ARBA00023136"/>
    </source>
</evidence>
<evidence type="ECO:0000256" key="5">
    <source>
        <dbReference type="ARBA" id="ARBA00022490"/>
    </source>
</evidence>
<reference evidence="11 12" key="1">
    <citation type="journal article" date="2013" name="Nat. Commun.">
        <title>The evolution and pathogenic mechanisms of the rice sheath blight pathogen.</title>
        <authorList>
            <person name="Zheng A."/>
            <person name="Lin R."/>
            <person name="Xu L."/>
            <person name="Qin P."/>
            <person name="Tang C."/>
            <person name="Ai P."/>
            <person name="Zhang D."/>
            <person name="Liu Y."/>
            <person name="Sun Z."/>
            <person name="Feng H."/>
            <person name="Wang Y."/>
            <person name="Chen Y."/>
            <person name="Liang X."/>
            <person name="Fu R."/>
            <person name="Li Q."/>
            <person name="Zhang J."/>
            <person name="Yu X."/>
            <person name="Xie Z."/>
            <person name="Ding L."/>
            <person name="Guan P."/>
            <person name="Tang J."/>
            <person name="Liang Y."/>
            <person name="Wang S."/>
            <person name="Deng Q."/>
            <person name="Li S."/>
            <person name="Zhu J."/>
            <person name="Wang L."/>
            <person name="Liu H."/>
            <person name="Li P."/>
        </authorList>
    </citation>
    <scope>NUCLEOTIDE SEQUENCE [LARGE SCALE GENOMIC DNA]</scope>
    <source>
        <strain evidence="12">AG-1 IA</strain>
    </source>
</reference>
<dbReference type="GO" id="GO:0030126">
    <property type="term" value="C:COPI vesicle coat"/>
    <property type="evidence" value="ECO:0007669"/>
    <property type="project" value="TreeGrafter"/>
</dbReference>
<evidence type="ECO:0000256" key="10">
    <source>
        <dbReference type="ARBA" id="ARBA00023329"/>
    </source>
</evidence>
<keyword evidence="8" id="KW-0333">Golgi apparatus</keyword>
<keyword evidence="12" id="KW-1185">Reference proteome</keyword>
<dbReference type="InterPro" id="IPR011990">
    <property type="entry name" value="TPR-like_helical_dom_sf"/>
</dbReference>
<dbReference type="EMBL" id="AFRT01001600">
    <property type="protein sequence ID" value="ELU39845.1"/>
    <property type="molecule type" value="Genomic_DNA"/>
</dbReference>
<dbReference type="OrthoDB" id="310217at2759"/>
<evidence type="ECO:0000313" key="12">
    <source>
        <dbReference type="Proteomes" id="UP000011668"/>
    </source>
</evidence>
<evidence type="ECO:0000256" key="2">
    <source>
        <dbReference type="ARBA" id="ARBA00004347"/>
    </source>
</evidence>
<dbReference type="STRING" id="983506.L8WPF0"/>
<evidence type="ECO:0000256" key="4">
    <source>
        <dbReference type="ARBA" id="ARBA00022448"/>
    </source>
</evidence>
<organism evidence="11 12">
    <name type="scientific">Thanatephorus cucumeris (strain AG1-IA)</name>
    <name type="common">Rice sheath blight fungus</name>
    <name type="synonym">Rhizoctonia solani</name>
    <dbReference type="NCBI Taxonomy" id="983506"/>
    <lineage>
        <taxon>Eukaryota</taxon>
        <taxon>Fungi</taxon>
        <taxon>Dikarya</taxon>
        <taxon>Basidiomycota</taxon>
        <taxon>Agaricomycotina</taxon>
        <taxon>Agaricomycetes</taxon>
        <taxon>Cantharellales</taxon>
        <taxon>Ceratobasidiaceae</taxon>
        <taxon>Rhizoctonia</taxon>
        <taxon>Rhizoctonia solani AG-1</taxon>
    </lineage>
</organism>
<keyword evidence="9" id="KW-0472">Membrane</keyword>
<evidence type="ECO:0000256" key="8">
    <source>
        <dbReference type="ARBA" id="ARBA00023034"/>
    </source>
</evidence>
<dbReference type="GO" id="GO:0005198">
    <property type="term" value="F:structural molecule activity"/>
    <property type="evidence" value="ECO:0007669"/>
    <property type="project" value="InterPro"/>
</dbReference>